<keyword evidence="5" id="KW-0028">Amino-acid biosynthesis</keyword>
<dbReference type="Pfam" id="PF02153">
    <property type="entry name" value="PDH_N"/>
    <property type="match status" value="1"/>
</dbReference>
<evidence type="ECO:0000259" key="10">
    <source>
        <dbReference type="PROSITE" id="PS51176"/>
    </source>
</evidence>
<dbReference type="FunFam" id="3.40.50.720:FF:000208">
    <property type="entry name" value="Prephenate dehydrogenase"/>
    <property type="match status" value="1"/>
</dbReference>
<proteinExistence type="inferred from homology"/>
<feature type="domain" description="Prephenate/arogenate dehydrogenase" evidence="10">
    <location>
        <begin position="309"/>
        <end position="594"/>
    </location>
</feature>
<dbReference type="GO" id="GO:0070403">
    <property type="term" value="F:NAD+ binding"/>
    <property type="evidence" value="ECO:0007669"/>
    <property type="project" value="InterPro"/>
</dbReference>
<accession>C6SJ34</accession>
<dbReference type="PROSITE" id="PS51176">
    <property type="entry name" value="PDH_ADH"/>
    <property type="match status" value="1"/>
</dbReference>
<dbReference type="EC" id="1.3.1.12" evidence="3"/>
<dbReference type="SUPFAM" id="SSF51735">
    <property type="entry name" value="NAD(P)-binding Rossmann-fold domains"/>
    <property type="match status" value="1"/>
</dbReference>
<evidence type="ECO:0000256" key="7">
    <source>
        <dbReference type="ARBA" id="ARBA00023027"/>
    </source>
</evidence>
<dbReference type="Pfam" id="PF20463">
    <property type="entry name" value="PDH_C"/>
    <property type="match status" value="1"/>
</dbReference>
<dbReference type="PANTHER" id="PTHR21363">
    <property type="entry name" value="PREPHENATE DEHYDROGENASE"/>
    <property type="match status" value="1"/>
</dbReference>
<dbReference type="InterPro" id="IPR003099">
    <property type="entry name" value="Prephen_DH"/>
</dbReference>
<dbReference type="InterPro" id="IPR046825">
    <property type="entry name" value="PDH_C"/>
</dbReference>
<keyword evidence="7" id="KW-0520">NAD</keyword>
<evidence type="ECO:0000256" key="6">
    <source>
        <dbReference type="ARBA" id="ARBA00023002"/>
    </source>
</evidence>
<keyword evidence="4" id="KW-0827">Tyrosine biosynthesis</keyword>
<keyword evidence="8" id="KW-0057">Aromatic amino acid biosynthesis</keyword>
<dbReference type="AlphaFoldDB" id="C6SJ34"/>
<keyword evidence="6 11" id="KW-0560">Oxidoreductase</keyword>
<reference evidence="11" key="1">
    <citation type="journal article" date="2008" name="Proc. Natl. Acad. Sci. U.S.A.">
        <title>Whole-genome comparison of disease and carriage strains provides insights into virulence evolution in Neisseria meningitidis.</title>
        <authorList>
            <person name="Schoen C."/>
            <person name="Blom J."/>
            <person name="Claus H."/>
            <person name="Schramm-Glueck A."/>
            <person name="Brandt P."/>
            <person name="Mueller T."/>
            <person name="Goesmann A."/>
            <person name="Joseph B."/>
            <person name="Konietzny S."/>
            <person name="Kurzai O."/>
            <person name="Schmitt C."/>
            <person name="Friedrich T."/>
            <person name="Linke B."/>
            <person name="Vogel U."/>
            <person name="Frosch M."/>
        </authorList>
    </citation>
    <scope>NUCLEOTIDE SEQUENCE</scope>
    <source>
        <strain evidence="11">Alpha275</strain>
    </source>
</reference>
<dbReference type="FunFam" id="1.10.3660.10:FF:000003">
    <property type="entry name" value="Prephenate dehydrogenase"/>
    <property type="match status" value="1"/>
</dbReference>
<dbReference type="InterPro" id="IPR008927">
    <property type="entry name" value="6-PGluconate_DH-like_C_sf"/>
</dbReference>
<evidence type="ECO:0000313" key="11">
    <source>
        <dbReference type="EMBL" id="CBA06719.1"/>
    </source>
</evidence>
<dbReference type="SUPFAM" id="SSF48179">
    <property type="entry name" value="6-phosphogluconate dehydrogenase C-terminal domain-like"/>
    <property type="match status" value="1"/>
</dbReference>
<gene>
    <name evidence="11" type="primary">tyrA</name>
    <name evidence="11" type="ORF">NMW_0954</name>
</gene>
<dbReference type="GO" id="GO:0006571">
    <property type="term" value="P:tyrosine biosynthetic process"/>
    <property type="evidence" value="ECO:0007669"/>
    <property type="project" value="UniProtKB-KW"/>
</dbReference>
<dbReference type="Gene3D" id="3.40.50.720">
    <property type="entry name" value="NAD(P)-binding Rossmann-like Domain"/>
    <property type="match status" value="1"/>
</dbReference>
<name>C6SJ34_NEIME</name>
<dbReference type="Gene3D" id="1.10.3660.10">
    <property type="entry name" value="6-phosphogluconate dehydrogenase C-terminal like domain"/>
    <property type="match status" value="1"/>
</dbReference>
<dbReference type="InterPro" id="IPR050812">
    <property type="entry name" value="Preph/Arog_dehydrog"/>
</dbReference>
<dbReference type="EMBL" id="AM889138">
    <property type="protein sequence ID" value="CBA06719.1"/>
    <property type="molecule type" value="Genomic_DNA"/>
</dbReference>
<comment type="pathway">
    <text evidence="1">Amino-acid biosynthesis; L-tyrosine biosynthesis; (4-hydroxyphenyl)pyruvate from prephenate (NAD(+) route): step 1/1.</text>
</comment>
<evidence type="ECO:0000256" key="8">
    <source>
        <dbReference type="ARBA" id="ARBA00023141"/>
    </source>
</evidence>
<evidence type="ECO:0000256" key="1">
    <source>
        <dbReference type="ARBA" id="ARBA00005067"/>
    </source>
</evidence>
<protein>
    <recommendedName>
        <fullName evidence="3">prephenate dehydrogenase</fullName>
        <ecNumber evidence="3">1.3.1.12</ecNumber>
    </recommendedName>
</protein>
<evidence type="ECO:0000256" key="9">
    <source>
        <dbReference type="ARBA" id="ARBA00049260"/>
    </source>
</evidence>
<evidence type="ECO:0000256" key="4">
    <source>
        <dbReference type="ARBA" id="ARBA00022498"/>
    </source>
</evidence>
<dbReference type="InterPro" id="IPR046826">
    <property type="entry name" value="PDH_N"/>
</dbReference>
<evidence type="ECO:0000256" key="5">
    <source>
        <dbReference type="ARBA" id="ARBA00022605"/>
    </source>
</evidence>
<dbReference type="GO" id="GO:0008977">
    <property type="term" value="F:prephenate dehydrogenase (NAD+) activity"/>
    <property type="evidence" value="ECO:0007669"/>
    <property type="project" value="UniProtKB-EC"/>
</dbReference>
<dbReference type="GO" id="GO:0004665">
    <property type="term" value="F:prephenate dehydrogenase (NADP+) activity"/>
    <property type="evidence" value="ECO:0007669"/>
    <property type="project" value="InterPro"/>
</dbReference>
<comment type="catalytic activity">
    <reaction evidence="9">
        <text>prephenate + NAD(+) = 3-(4-hydroxyphenyl)pyruvate + CO2 + NADH</text>
        <dbReference type="Rhea" id="RHEA:13869"/>
        <dbReference type="ChEBI" id="CHEBI:16526"/>
        <dbReference type="ChEBI" id="CHEBI:29934"/>
        <dbReference type="ChEBI" id="CHEBI:36242"/>
        <dbReference type="ChEBI" id="CHEBI:57540"/>
        <dbReference type="ChEBI" id="CHEBI:57945"/>
        <dbReference type="EC" id="1.3.1.12"/>
    </reaction>
</comment>
<evidence type="ECO:0000256" key="2">
    <source>
        <dbReference type="ARBA" id="ARBA00007964"/>
    </source>
</evidence>
<dbReference type="PANTHER" id="PTHR21363:SF0">
    <property type="entry name" value="PREPHENATE DEHYDROGENASE [NADP(+)]"/>
    <property type="match status" value="1"/>
</dbReference>
<sequence>MPSEPSDGIQNPVFQGGQAVADAVQAIGIDVCRNNAFAFGQYVQHVAPRIDNHAVSERAPSVFVQTALCRRHDVTLVFDGTRAQQQLPMRLARRVRKRSGQHQYVKRQLAAEKFGKADIVTNTCRHRHALCRQVRHFPARADGIGFGIAFAQTGKAEEVHFVVQPRSYAVPSVHQQCIHHLACLTALQRHSSAKQHHAAFFRRFAQCRLKTPAAQRLGKREFVGIVCAHQHPIFGQQHPIRTLLRRPCDQAFHGGDVGFRRHARHHLHGGNSDFVHFFSFFLPTLRHIPPIGYHDGTLRKPFTQMPILNHIALIGVGLIGGSFVLDLKRQGLVRTVTGIDTDRDNLERALERGVIDRASVAIDADSIGGADLVLIATPVATVPAILTALRPVLPEHTWISDVGSTKSSVIEAFRRCLPDRLHRCIAAHPIAGSDRSGAQAAQFGLFRHRKLIITPHGGEHSDGIALIENLWHAVGAEIYTMDAQRHDAVFAAVSHMPHLTAFAYVHQILDHPDGQEYLKFAATGFRDFTRIASGHPAVWADICLANKDSLLQLVQGLGKQLDVLANILTTDDREALYRYFEEAKTTRDRWLDGN</sequence>
<organism evidence="11">
    <name type="scientific">Neisseria meningitidis alpha275</name>
    <dbReference type="NCBI Taxonomy" id="295996"/>
    <lineage>
        <taxon>Bacteria</taxon>
        <taxon>Pseudomonadati</taxon>
        <taxon>Pseudomonadota</taxon>
        <taxon>Betaproteobacteria</taxon>
        <taxon>Neisseriales</taxon>
        <taxon>Neisseriaceae</taxon>
        <taxon>Neisseria</taxon>
    </lineage>
</organism>
<comment type="similarity">
    <text evidence="2">Belongs to the prephenate/arogenate dehydrogenase family.</text>
</comment>
<evidence type="ECO:0000256" key="3">
    <source>
        <dbReference type="ARBA" id="ARBA00012068"/>
    </source>
</evidence>
<dbReference type="InterPro" id="IPR036291">
    <property type="entry name" value="NAD(P)-bd_dom_sf"/>
</dbReference>